<gene>
    <name evidence="7" type="ORF">HKD42_12885</name>
</gene>
<organism evidence="7 8">
    <name type="scientific">Pontixanthobacter rizhaonensis</name>
    <dbReference type="NCBI Taxonomy" id="2730337"/>
    <lineage>
        <taxon>Bacteria</taxon>
        <taxon>Pseudomonadati</taxon>
        <taxon>Pseudomonadota</taxon>
        <taxon>Alphaproteobacteria</taxon>
        <taxon>Sphingomonadales</taxon>
        <taxon>Erythrobacteraceae</taxon>
        <taxon>Pontixanthobacter</taxon>
    </lineage>
</organism>
<dbReference type="EMBL" id="JABCRE010000004">
    <property type="protein sequence ID" value="NMW32958.1"/>
    <property type="molecule type" value="Genomic_DNA"/>
</dbReference>
<dbReference type="GO" id="GO:0071949">
    <property type="term" value="F:FAD binding"/>
    <property type="evidence" value="ECO:0007669"/>
    <property type="project" value="InterPro"/>
</dbReference>
<dbReference type="InterPro" id="IPR002938">
    <property type="entry name" value="FAD-bd"/>
</dbReference>
<evidence type="ECO:0000256" key="5">
    <source>
        <dbReference type="ARBA" id="ARBA00023033"/>
    </source>
</evidence>
<evidence type="ECO:0000256" key="2">
    <source>
        <dbReference type="ARBA" id="ARBA00022630"/>
    </source>
</evidence>
<protein>
    <submittedName>
        <fullName evidence="7">Monooxygenase</fullName>
    </submittedName>
</protein>
<comment type="cofactor">
    <cofactor evidence="1">
        <name>FAD</name>
        <dbReference type="ChEBI" id="CHEBI:57692"/>
    </cofactor>
</comment>
<dbReference type="Gene3D" id="3.50.50.60">
    <property type="entry name" value="FAD/NAD(P)-binding domain"/>
    <property type="match status" value="1"/>
</dbReference>
<sequence>MKIVIAGAGIGGLTAALAFSQLGHAVTLLESAAEIDDVGAGIQISPNALKVLDALGVGEGVRRAAFRPHALEMRMGRSGREVFTVSITDAATTDWGAAYLHLHRPDLIAALLEKARSAAAIRIVLGQRVTGFSQSPESIAVRCADGTVIDADLLVGADGIRSAVREQMLGKQQPNFTGNAAWRLVVPTESLGDYAPPPTACVWVGAGRHAVTYRLRGGALSNFVGVVEQSDWTHESWTDRGTKAQALADFAGWHPTIETMITKAREHYRWALFDREPLPYWSEGRAVLLGDACHPTLPFLAQGAAMAIEDGFILAQEVSARDEAGLPDALSAYFDRRIARVSAVQRGSRANMGRFHRKNRLSQLATYGPMHIAGRLMPGAILHQMNWLYRYDATGATGATGTPDATGR</sequence>
<evidence type="ECO:0000313" key="7">
    <source>
        <dbReference type="EMBL" id="NMW32958.1"/>
    </source>
</evidence>
<proteinExistence type="predicted"/>
<evidence type="ECO:0000259" key="6">
    <source>
        <dbReference type="Pfam" id="PF01494"/>
    </source>
</evidence>
<accession>A0A848QV28</accession>
<dbReference type="GO" id="GO:0004497">
    <property type="term" value="F:monooxygenase activity"/>
    <property type="evidence" value="ECO:0007669"/>
    <property type="project" value="UniProtKB-KW"/>
</dbReference>
<dbReference type="PRINTS" id="PR00420">
    <property type="entry name" value="RNGMNOXGNASE"/>
</dbReference>
<keyword evidence="5 7" id="KW-0503">Monooxygenase</keyword>
<dbReference type="SUPFAM" id="SSF54373">
    <property type="entry name" value="FAD-linked reductases, C-terminal domain"/>
    <property type="match status" value="1"/>
</dbReference>
<keyword evidence="8" id="KW-1185">Reference proteome</keyword>
<dbReference type="SUPFAM" id="SSF51905">
    <property type="entry name" value="FAD/NAD(P)-binding domain"/>
    <property type="match status" value="1"/>
</dbReference>
<reference evidence="7 8" key="1">
    <citation type="submission" date="2020-04" db="EMBL/GenBank/DDBJ databases">
        <authorList>
            <person name="Liu A."/>
        </authorList>
    </citation>
    <scope>NUCLEOTIDE SEQUENCE [LARGE SCALE GENOMIC DNA]</scope>
    <source>
        <strain evidence="7 8">RZ02</strain>
    </source>
</reference>
<evidence type="ECO:0000256" key="1">
    <source>
        <dbReference type="ARBA" id="ARBA00001974"/>
    </source>
</evidence>
<evidence type="ECO:0000256" key="3">
    <source>
        <dbReference type="ARBA" id="ARBA00022827"/>
    </source>
</evidence>
<dbReference type="PANTHER" id="PTHR13789">
    <property type="entry name" value="MONOOXYGENASE"/>
    <property type="match status" value="1"/>
</dbReference>
<keyword evidence="2" id="KW-0285">Flavoprotein</keyword>
<dbReference type="InterPro" id="IPR036188">
    <property type="entry name" value="FAD/NAD-bd_sf"/>
</dbReference>
<dbReference type="InterPro" id="IPR050493">
    <property type="entry name" value="FAD-dep_Monooxygenase_BioMet"/>
</dbReference>
<evidence type="ECO:0000313" key="8">
    <source>
        <dbReference type="Proteomes" id="UP000561181"/>
    </source>
</evidence>
<keyword evidence="3" id="KW-0274">FAD</keyword>
<dbReference type="PANTHER" id="PTHR13789:SF318">
    <property type="entry name" value="GERANYLGERANYL DIPHOSPHATE REDUCTASE"/>
    <property type="match status" value="1"/>
</dbReference>
<dbReference type="RefSeq" id="WP_170014160.1">
    <property type="nucleotide sequence ID" value="NZ_JABCRE010000004.1"/>
</dbReference>
<evidence type="ECO:0000256" key="4">
    <source>
        <dbReference type="ARBA" id="ARBA00023002"/>
    </source>
</evidence>
<feature type="domain" description="FAD-binding" evidence="6">
    <location>
        <begin position="2"/>
        <end position="346"/>
    </location>
</feature>
<name>A0A848QV28_9SPHN</name>
<dbReference type="AlphaFoldDB" id="A0A848QV28"/>
<keyword evidence="4" id="KW-0560">Oxidoreductase</keyword>
<comment type="caution">
    <text evidence="7">The sequence shown here is derived from an EMBL/GenBank/DDBJ whole genome shotgun (WGS) entry which is preliminary data.</text>
</comment>
<dbReference type="Pfam" id="PF01494">
    <property type="entry name" value="FAD_binding_3"/>
    <property type="match status" value="1"/>
</dbReference>
<dbReference type="Proteomes" id="UP000561181">
    <property type="component" value="Unassembled WGS sequence"/>
</dbReference>